<dbReference type="Gene3D" id="3.40.630.30">
    <property type="match status" value="1"/>
</dbReference>
<dbReference type="AlphaFoldDB" id="A0A1E8B8X7"/>
<dbReference type="GO" id="GO:0016747">
    <property type="term" value="F:acyltransferase activity, transferring groups other than amino-acyl groups"/>
    <property type="evidence" value="ECO:0007669"/>
    <property type="project" value="InterPro"/>
</dbReference>
<accession>A0A1E8B8X7</accession>
<dbReference type="PANTHER" id="PTHR43877">
    <property type="entry name" value="AMINOALKYLPHOSPHONATE N-ACETYLTRANSFERASE-RELATED-RELATED"/>
    <property type="match status" value="1"/>
</dbReference>
<feature type="domain" description="N-acetyltransferase" evidence="3">
    <location>
        <begin position="15"/>
        <end position="155"/>
    </location>
</feature>
<dbReference type="InterPro" id="IPR050832">
    <property type="entry name" value="Bact_Acetyltransf"/>
</dbReference>
<proteinExistence type="predicted"/>
<name>A0A1E8B8X7_BACMY</name>
<dbReference type="InterPro" id="IPR016181">
    <property type="entry name" value="Acyl_CoA_acyltransferase"/>
</dbReference>
<reference evidence="4 5" key="1">
    <citation type="submission" date="2016-05" db="EMBL/GenBank/DDBJ databases">
        <title>Bacillus thuringiensis and Bacillus weihenstephanensis as novel biocontrol agents of wilt causing Verticillium species.</title>
        <authorList>
            <person name="Hollensteiner J."/>
            <person name="Wemheuer F."/>
            <person name="Harting R."/>
            <person name="Kolarzyk A."/>
            <person name="Diaz-Valerio S."/>
            <person name="Poehlein A."/>
            <person name="Brzuszkiewicz E."/>
            <person name="Nesemann K."/>
            <person name="Braus-Stromeyer S."/>
            <person name="Braus G."/>
            <person name="Daniel R."/>
            <person name="Liesegang H."/>
        </authorList>
    </citation>
    <scope>NUCLEOTIDE SEQUENCE [LARGE SCALE GENOMIC DNA]</scope>
    <source>
        <strain evidence="4 5">GOE8</strain>
    </source>
</reference>
<dbReference type="PATRIC" id="fig|86662.25.peg.2155"/>
<dbReference type="EMBL" id="LXLT01000024">
    <property type="protein sequence ID" value="OFD80784.1"/>
    <property type="molecule type" value="Genomic_DNA"/>
</dbReference>
<dbReference type="SUPFAM" id="SSF55729">
    <property type="entry name" value="Acyl-CoA N-acyltransferases (Nat)"/>
    <property type="match status" value="1"/>
</dbReference>
<keyword evidence="1" id="KW-0808">Transferase</keyword>
<organism evidence="4 5">
    <name type="scientific">Bacillus mycoides</name>
    <dbReference type="NCBI Taxonomy" id="1405"/>
    <lineage>
        <taxon>Bacteria</taxon>
        <taxon>Bacillati</taxon>
        <taxon>Bacillota</taxon>
        <taxon>Bacilli</taxon>
        <taxon>Bacillales</taxon>
        <taxon>Bacillaceae</taxon>
        <taxon>Bacillus</taxon>
        <taxon>Bacillus cereus group</taxon>
    </lineage>
</organism>
<dbReference type="Proteomes" id="UP000175706">
    <property type="component" value="Unassembled WGS sequence"/>
</dbReference>
<dbReference type="PANTHER" id="PTHR43877:SF2">
    <property type="entry name" value="AMINOALKYLPHOSPHONATE N-ACETYLTRANSFERASE-RELATED"/>
    <property type="match status" value="1"/>
</dbReference>
<dbReference type="CDD" id="cd04301">
    <property type="entry name" value="NAT_SF"/>
    <property type="match status" value="1"/>
</dbReference>
<keyword evidence="2" id="KW-0012">Acyltransferase</keyword>
<evidence type="ECO:0000313" key="5">
    <source>
        <dbReference type="Proteomes" id="UP000175706"/>
    </source>
</evidence>
<evidence type="ECO:0000259" key="3">
    <source>
        <dbReference type="PROSITE" id="PS51186"/>
    </source>
</evidence>
<protein>
    <recommendedName>
        <fullName evidence="3">N-acetyltransferase domain-containing protein</fullName>
    </recommendedName>
</protein>
<evidence type="ECO:0000313" key="4">
    <source>
        <dbReference type="EMBL" id="OFD80784.1"/>
    </source>
</evidence>
<evidence type="ECO:0000256" key="1">
    <source>
        <dbReference type="ARBA" id="ARBA00022679"/>
    </source>
</evidence>
<dbReference type="Pfam" id="PF00583">
    <property type="entry name" value="Acetyltransf_1"/>
    <property type="match status" value="1"/>
</dbReference>
<sequence length="155" mass="18023">MFEDFKVNGVDHMSVQIREATIDDIDSLCSLTKELKGSSISNDDMKNRLQFVKMSPFDFLYVYEEDNTIFGLLGFRIRENLEDVTRYGEISIISVDSTIRRKGIGQVLMDYAEQLAKEHNCIGTWLVSGMNRKEAHPFYEKLGYEVNGYRFIKHF</sequence>
<dbReference type="PROSITE" id="PS51186">
    <property type="entry name" value="GNAT"/>
    <property type="match status" value="1"/>
</dbReference>
<gene>
    <name evidence="4" type="ORF">BWGOE8_21520</name>
</gene>
<dbReference type="InterPro" id="IPR000182">
    <property type="entry name" value="GNAT_dom"/>
</dbReference>
<comment type="caution">
    <text evidence="4">The sequence shown here is derived from an EMBL/GenBank/DDBJ whole genome shotgun (WGS) entry which is preliminary data.</text>
</comment>
<evidence type="ECO:0000256" key="2">
    <source>
        <dbReference type="ARBA" id="ARBA00023315"/>
    </source>
</evidence>